<comment type="caution">
    <text evidence="6">The sequence shown here is derived from an EMBL/GenBank/DDBJ whole genome shotgun (WGS) entry which is preliminary data.</text>
</comment>
<evidence type="ECO:0000256" key="3">
    <source>
        <dbReference type="ARBA" id="ARBA00022803"/>
    </source>
</evidence>
<dbReference type="AlphaFoldDB" id="A0A9D1V3Y3"/>
<keyword evidence="3 4" id="KW-0802">TPR repeat</keyword>
<reference evidence="6" key="1">
    <citation type="journal article" date="2021" name="PeerJ">
        <title>Extensive microbial diversity within the chicken gut microbiome revealed by metagenomics and culture.</title>
        <authorList>
            <person name="Gilroy R."/>
            <person name="Ravi A."/>
            <person name="Getino M."/>
            <person name="Pursley I."/>
            <person name="Horton D.L."/>
            <person name="Alikhan N.F."/>
            <person name="Baker D."/>
            <person name="Gharbi K."/>
            <person name="Hall N."/>
            <person name="Watson M."/>
            <person name="Adriaenssens E.M."/>
            <person name="Foster-Nyarko E."/>
            <person name="Jarju S."/>
            <person name="Secka A."/>
            <person name="Antonio M."/>
            <person name="Oren A."/>
            <person name="Chaudhuri R.R."/>
            <person name="La Ragione R."/>
            <person name="Hildebrand F."/>
            <person name="Pallen M.J."/>
        </authorList>
    </citation>
    <scope>NUCLEOTIDE SEQUENCE</scope>
    <source>
        <strain evidence="6">2239</strain>
    </source>
</reference>
<keyword evidence="2" id="KW-0677">Repeat</keyword>
<keyword evidence="1" id="KW-0235">DNA replication</keyword>
<dbReference type="PROSITE" id="PS50005">
    <property type="entry name" value="TPR"/>
    <property type="match status" value="1"/>
</dbReference>
<dbReference type="InterPro" id="IPR013105">
    <property type="entry name" value="TPR_2"/>
</dbReference>
<dbReference type="Proteomes" id="UP000824193">
    <property type="component" value="Unassembled WGS sequence"/>
</dbReference>
<dbReference type="InterPro" id="IPR001623">
    <property type="entry name" value="DnaJ_domain"/>
</dbReference>
<reference evidence="6" key="2">
    <citation type="submission" date="2021-04" db="EMBL/GenBank/DDBJ databases">
        <authorList>
            <person name="Gilroy R."/>
        </authorList>
    </citation>
    <scope>NUCLEOTIDE SEQUENCE</scope>
    <source>
        <strain evidence="6">2239</strain>
    </source>
</reference>
<organism evidence="6 7">
    <name type="scientific">Candidatus Allofournierella pullicola</name>
    <dbReference type="NCBI Taxonomy" id="2838596"/>
    <lineage>
        <taxon>Bacteria</taxon>
        <taxon>Bacillati</taxon>
        <taxon>Bacillota</taxon>
        <taxon>Clostridia</taxon>
        <taxon>Eubacteriales</taxon>
        <taxon>Oscillospiraceae</taxon>
        <taxon>Allofournierella</taxon>
    </lineage>
</organism>
<dbReference type="PANTHER" id="PTHR45188:SF2">
    <property type="entry name" value="DNAJ HOMOLOG SUBFAMILY C MEMBER 7"/>
    <property type="match status" value="1"/>
</dbReference>
<accession>A0A9D1V3Y3</accession>
<dbReference type="PRINTS" id="PR00625">
    <property type="entry name" value="JDOMAIN"/>
</dbReference>
<dbReference type="Pfam" id="PF07719">
    <property type="entry name" value="TPR_2"/>
    <property type="match status" value="1"/>
</dbReference>
<proteinExistence type="predicted"/>
<dbReference type="CDD" id="cd06257">
    <property type="entry name" value="DnaJ"/>
    <property type="match status" value="1"/>
</dbReference>
<feature type="repeat" description="TPR" evidence="4">
    <location>
        <begin position="114"/>
        <end position="147"/>
    </location>
</feature>
<dbReference type="InterPro" id="IPR019734">
    <property type="entry name" value="TPR_rpt"/>
</dbReference>
<evidence type="ECO:0000313" key="7">
    <source>
        <dbReference type="Proteomes" id="UP000824193"/>
    </source>
</evidence>
<dbReference type="SMART" id="SM00271">
    <property type="entry name" value="DnaJ"/>
    <property type="match status" value="1"/>
</dbReference>
<evidence type="ECO:0000256" key="2">
    <source>
        <dbReference type="ARBA" id="ARBA00022737"/>
    </source>
</evidence>
<evidence type="ECO:0000313" key="6">
    <source>
        <dbReference type="EMBL" id="HIX05655.1"/>
    </source>
</evidence>
<dbReference type="Gene3D" id="1.10.287.110">
    <property type="entry name" value="DnaJ domain"/>
    <property type="match status" value="1"/>
</dbReference>
<dbReference type="PROSITE" id="PS50076">
    <property type="entry name" value="DNAJ_2"/>
    <property type="match status" value="1"/>
</dbReference>
<dbReference type="SUPFAM" id="SSF48452">
    <property type="entry name" value="TPR-like"/>
    <property type="match status" value="1"/>
</dbReference>
<dbReference type="PANTHER" id="PTHR45188">
    <property type="entry name" value="DNAJ PROTEIN P58IPK HOMOLOG"/>
    <property type="match status" value="1"/>
</dbReference>
<dbReference type="Gene3D" id="1.25.40.10">
    <property type="entry name" value="Tetratricopeptide repeat domain"/>
    <property type="match status" value="1"/>
</dbReference>
<dbReference type="EMBL" id="DXFW01000018">
    <property type="protein sequence ID" value="HIX05655.1"/>
    <property type="molecule type" value="Genomic_DNA"/>
</dbReference>
<gene>
    <name evidence="6" type="ORF">H9865_06085</name>
</gene>
<dbReference type="InterPro" id="IPR011990">
    <property type="entry name" value="TPR-like_helical_dom_sf"/>
</dbReference>
<dbReference type="Pfam" id="PF00226">
    <property type="entry name" value="DnaJ"/>
    <property type="match status" value="1"/>
</dbReference>
<protein>
    <submittedName>
        <fullName evidence="6">DnaJ domain-containing protein</fullName>
    </submittedName>
</protein>
<name>A0A9D1V3Y3_9FIRM</name>
<evidence type="ECO:0000256" key="4">
    <source>
        <dbReference type="PROSITE-ProRule" id="PRU00339"/>
    </source>
</evidence>
<evidence type="ECO:0000259" key="5">
    <source>
        <dbReference type="PROSITE" id="PS50076"/>
    </source>
</evidence>
<dbReference type="SUPFAM" id="SSF46565">
    <property type="entry name" value="Chaperone J-domain"/>
    <property type="match status" value="1"/>
</dbReference>
<dbReference type="GO" id="GO:0006260">
    <property type="term" value="P:DNA replication"/>
    <property type="evidence" value="ECO:0007669"/>
    <property type="project" value="UniProtKB-KW"/>
</dbReference>
<dbReference type="InterPro" id="IPR036869">
    <property type="entry name" value="J_dom_sf"/>
</dbReference>
<evidence type="ECO:0000256" key="1">
    <source>
        <dbReference type="ARBA" id="ARBA00022705"/>
    </source>
</evidence>
<sequence length="205" mass="22304">MDAYQVLGLRRGASEDEVKAAYRALAQKYNPDNYEAGPLKEDALKKMEEINAAFDQVMAELRGAPAHTGESGPRQDGQQTDPGTLPQIRALIQQGRVDEALARLQAMPDGPANAEWNFLMGSAYYYKGWLNEALRYFQEACRLAPTNREYAAALHNLQSTANGQMPGNPYGAYGTGPQANAVGCSCCDICTAMMCMDLCCNCGQC</sequence>
<feature type="domain" description="J" evidence="5">
    <location>
        <begin position="2"/>
        <end position="62"/>
    </location>
</feature>